<accession>A0ABY7MGI8</accession>
<protein>
    <recommendedName>
        <fullName evidence="3">ASCH domain-containing protein</fullName>
    </recommendedName>
</protein>
<sequence>MQDWRLFQSRDALPDPAEGILRGALPVHVHDIAQQRIDIVVSALAGEHAATADSGEHMLHRFRWLHSADVQRGMSQLDNGGFLAMIQFQAEYFAVQIAG</sequence>
<name>A0ABY7MGI8_9BRAD</name>
<proteinExistence type="predicted"/>
<evidence type="ECO:0008006" key="3">
    <source>
        <dbReference type="Google" id="ProtNLM"/>
    </source>
</evidence>
<dbReference type="RefSeq" id="WP_270162306.1">
    <property type="nucleotide sequence ID" value="NZ_CP089391.1"/>
</dbReference>
<evidence type="ECO:0000313" key="2">
    <source>
        <dbReference type="Proteomes" id="UP001179614"/>
    </source>
</evidence>
<gene>
    <name evidence="1" type="ORF">I3J27_29040</name>
</gene>
<dbReference type="Proteomes" id="UP001179614">
    <property type="component" value="Chromosome"/>
</dbReference>
<keyword evidence="2" id="KW-1185">Reference proteome</keyword>
<evidence type="ECO:0000313" key="1">
    <source>
        <dbReference type="EMBL" id="WBL77041.1"/>
    </source>
</evidence>
<dbReference type="EMBL" id="CP089391">
    <property type="protein sequence ID" value="WBL77041.1"/>
    <property type="molecule type" value="Genomic_DNA"/>
</dbReference>
<organism evidence="1 2">
    <name type="scientific">Bradyrhizobium xenonodulans</name>
    <dbReference type="NCBI Taxonomy" id="2736875"/>
    <lineage>
        <taxon>Bacteria</taxon>
        <taxon>Pseudomonadati</taxon>
        <taxon>Pseudomonadota</taxon>
        <taxon>Alphaproteobacteria</taxon>
        <taxon>Hyphomicrobiales</taxon>
        <taxon>Nitrobacteraceae</taxon>
        <taxon>Bradyrhizobium</taxon>
    </lineage>
</organism>
<reference evidence="1" key="1">
    <citation type="submission" date="2021-12" db="EMBL/GenBank/DDBJ databases">
        <title>Bradyrhizobium xenonodulans sp. nov.</title>
        <authorList>
            <person name="Claassens R."/>
            <person name="Venter S.N."/>
            <person name="Beukes C.W."/>
            <person name="Stepkowski T."/>
            <person name="Steenkamp E.T."/>
        </authorList>
    </citation>
    <scope>NUCLEOTIDE SEQUENCE</scope>
    <source>
        <strain evidence="1">14AB</strain>
    </source>
</reference>